<evidence type="ECO:0000256" key="2">
    <source>
        <dbReference type="ARBA" id="ARBA00001946"/>
    </source>
</evidence>
<evidence type="ECO:0000313" key="8">
    <source>
        <dbReference type="EMBL" id="OHX67990.1"/>
    </source>
</evidence>
<dbReference type="PANTHER" id="PTHR12992:SF11">
    <property type="entry name" value="MITOCHONDRIAL COENZYME A DIPHOSPHATASE NUDT8"/>
    <property type="match status" value="1"/>
</dbReference>
<keyword evidence="9" id="KW-1185">Reference proteome</keyword>
<protein>
    <recommendedName>
        <fullName evidence="7">Nudix hydrolase domain-containing protein</fullName>
    </recommendedName>
</protein>
<evidence type="ECO:0000256" key="6">
    <source>
        <dbReference type="ARBA" id="ARBA00023211"/>
    </source>
</evidence>
<keyword evidence="3" id="KW-0479">Metal-binding</keyword>
<dbReference type="PROSITE" id="PS51462">
    <property type="entry name" value="NUDIX"/>
    <property type="match status" value="1"/>
</dbReference>
<sequence length="215" mass="24388">MKYTQGIVSDWKNKLSNLLRSDLPGRVAHDLMSSHHRQDITPINIPTGARKAAVLILLKEDGDSWMFPLIKRPSYDGVHSGQMAFPGGKYDDTDEDMIHTALRECEEEIGIKVSRDQVIGKLSDLYIPPSNMHVVPVVATYDEEFQYKLDEYEVDQVVEAHVSQLQDPANHKEYHFKTPKGSIYKTPSFDVHGHTVWGATAMMLSELLILIEKLK</sequence>
<dbReference type="InterPro" id="IPR045121">
    <property type="entry name" value="CoAse"/>
</dbReference>
<dbReference type="OrthoDB" id="9802805at2"/>
<dbReference type="RefSeq" id="WP_044220021.1">
    <property type="nucleotide sequence ID" value="NZ_JRYR02000001.1"/>
</dbReference>
<dbReference type="GO" id="GO:0010945">
    <property type="term" value="F:coenzyme A diphosphatase activity"/>
    <property type="evidence" value="ECO:0007669"/>
    <property type="project" value="InterPro"/>
</dbReference>
<keyword evidence="6" id="KW-0464">Manganese</keyword>
<evidence type="ECO:0000256" key="3">
    <source>
        <dbReference type="ARBA" id="ARBA00022723"/>
    </source>
</evidence>
<dbReference type="EMBL" id="JRYR02000001">
    <property type="protein sequence ID" value="OHX67990.1"/>
    <property type="molecule type" value="Genomic_DNA"/>
</dbReference>
<dbReference type="AlphaFoldDB" id="A0A1S1Z3Z0"/>
<dbReference type="Proteomes" id="UP000179797">
    <property type="component" value="Unassembled WGS sequence"/>
</dbReference>
<feature type="domain" description="Nudix hydrolase" evidence="7">
    <location>
        <begin position="49"/>
        <end position="183"/>
    </location>
</feature>
<evidence type="ECO:0000256" key="5">
    <source>
        <dbReference type="ARBA" id="ARBA00022842"/>
    </source>
</evidence>
<evidence type="ECO:0000259" key="7">
    <source>
        <dbReference type="PROSITE" id="PS51462"/>
    </source>
</evidence>
<organism evidence="8 9">
    <name type="scientific">Flammeovirga pacifica</name>
    <dbReference type="NCBI Taxonomy" id="915059"/>
    <lineage>
        <taxon>Bacteria</taxon>
        <taxon>Pseudomonadati</taxon>
        <taxon>Bacteroidota</taxon>
        <taxon>Cytophagia</taxon>
        <taxon>Cytophagales</taxon>
        <taxon>Flammeovirgaceae</taxon>
        <taxon>Flammeovirga</taxon>
    </lineage>
</organism>
<evidence type="ECO:0000256" key="4">
    <source>
        <dbReference type="ARBA" id="ARBA00022801"/>
    </source>
</evidence>
<evidence type="ECO:0000256" key="1">
    <source>
        <dbReference type="ARBA" id="ARBA00001936"/>
    </source>
</evidence>
<keyword evidence="5" id="KW-0460">Magnesium</keyword>
<dbReference type="InterPro" id="IPR000086">
    <property type="entry name" value="NUDIX_hydrolase_dom"/>
</dbReference>
<name>A0A1S1Z3Z0_FLAPC</name>
<proteinExistence type="predicted"/>
<comment type="cofactor">
    <cofactor evidence="2">
        <name>Mg(2+)</name>
        <dbReference type="ChEBI" id="CHEBI:18420"/>
    </cofactor>
</comment>
<dbReference type="CDD" id="cd03426">
    <property type="entry name" value="NUDIX_CoAse_Nudt7"/>
    <property type="match status" value="1"/>
</dbReference>
<comment type="cofactor">
    <cofactor evidence="1">
        <name>Mn(2+)</name>
        <dbReference type="ChEBI" id="CHEBI:29035"/>
    </cofactor>
</comment>
<dbReference type="PANTHER" id="PTHR12992">
    <property type="entry name" value="NUDIX HYDROLASE"/>
    <property type="match status" value="1"/>
</dbReference>
<dbReference type="GO" id="GO:0046872">
    <property type="term" value="F:metal ion binding"/>
    <property type="evidence" value="ECO:0007669"/>
    <property type="project" value="UniProtKB-KW"/>
</dbReference>
<gene>
    <name evidence="8" type="ORF">NH26_17390</name>
</gene>
<dbReference type="InterPro" id="IPR015797">
    <property type="entry name" value="NUDIX_hydrolase-like_dom_sf"/>
</dbReference>
<accession>A0A1S1Z3Z0</accession>
<comment type="caution">
    <text evidence="8">The sequence shown here is derived from an EMBL/GenBank/DDBJ whole genome shotgun (WGS) entry which is preliminary data.</text>
</comment>
<reference evidence="8 9" key="1">
    <citation type="journal article" date="2012" name="Int. J. Syst. Evol. Microbiol.">
        <title>Flammeovirga pacifica sp. nov., isolated from deep-sea sediment.</title>
        <authorList>
            <person name="Xu H."/>
            <person name="Fu Y."/>
            <person name="Yang N."/>
            <person name="Ding Z."/>
            <person name="Lai Q."/>
            <person name="Zeng R."/>
        </authorList>
    </citation>
    <scope>NUCLEOTIDE SEQUENCE [LARGE SCALE GENOMIC DNA]</scope>
    <source>
        <strain evidence="9">DSM 24597 / LMG 26175 / WPAGA1</strain>
    </source>
</reference>
<dbReference type="STRING" id="915059.NH26_17390"/>
<dbReference type="Gene3D" id="3.90.79.10">
    <property type="entry name" value="Nucleoside Triphosphate Pyrophosphohydrolase"/>
    <property type="match status" value="1"/>
</dbReference>
<dbReference type="SUPFAM" id="SSF55811">
    <property type="entry name" value="Nudix"/>
    <property type="match status" value="1"/>
</dbReference>
<keyword evidence="4" id="KW-0378">Hydrolase</keyword>
<evidence type="ECO:0000313" key="9">
    <source>
        <dbReference type="Proteomes" id="UP000179797"/>
    </source>
</evidence>
<dbReference type="Pfam" id="PF00293">
    <property type="entry name" value="NUDIX"/>
    <property type="match status" value="1"/>
</dbReference>